<dbReference type="InterPro" id="IPR000326">
    <property type="entry name" value="PAP2/HPO"/>
</dbReference>
<dbReference type="Gene3D" id="1.10.606.20">
    <property type="match status" value="1"/>
</dbReference>
<protein>
    <submittedName>
        <fullName evidence="2">Vanadium-dependent haloperoxidase</fullName>
    </submittedName>
</protein>
<sequence>MRIGFMMSMLVILGWGCQSSTPPPELGNDDINKIITKVTEVMVHDVTNPPLAARFFAYICLSGYEVMALNDSTYESMQGRLNEFPAIKSPEAEGYSVSLSAMLAMLETASKLQPSGQVIADYQQQFLDSCAQLGYSEAMLTQSLAYAQGVSQQVLAYAQKDGYNKTSNYPKYTPTREDGYWYPTPPAYFSAVEPHFNKVRPLTMDSASQFKPAPPAPFSEDKDSPFFKMLYEVYEEGVELPDDHRTIASFWDCNPFAMQNTGHLMVALKKISPGAHWMGITGIACREAEKGFPEALHLHTVVAVGLMDAFLSCWDEKYRSNRIRPETAIRKYIDPTWEPLLQTPPFPEYTSGHSTISGASGYILTYYLGDDFAFTDDVEVRYGIPARQFSSFMAAAKEAATSRLYGGIHYRDANENGTAQGLNVGKWVISTVEEKPIEQLATIESLLKKSKN</sequence>
<gene>
    <name evidence="2" type="ORF">K4G66_04440</name>
</gene>
<reference evidence="2" key="2">
    <citation type="journal article" date="2024" name="Antonie Van Leeuwenhoek">
        <title>Roseihalotalea indica gen. nov., sp. nov., a halophilic Bacteroidetes from mesopelagic Southwest Indian Ocean with higher carbohydrate metabolic potential.</title>
        <authorList>
            <person name="Chen B."/>
            <person name="Zhang M."/>
            <person name="Lin D."/>
            <person name="Ye J."/>
            <person name="Tang K."/>
        </authorList>
    </citation>
    <scope>NUCLEOTIDE SEQUENCE</scope>
    <source>
        <strain evidence="2">TK19036</strain>
    </source>
</reference>
<dbReference type="EMBL" id="CP120682">
    <property type="protein sequence ID" value="WKN37956.1"/>
    <property type="molecule type" value="Genomic_DNA"/>
</dbReference>
<dbReference type="InterPro" id="IPR036938">
    <property type="entry name" value="PAP2/HPO_sf"/>
</dbReference>
<dbReference type="PANTHER" id="PTHR34599:SF2">
    <property type="entry name" value="TRAF-TYPE DOMAIN-CONTAINING PROTEIN"/>
    <property type="match status" value="1"/>
</dbReference>
<accession>A0AA49GQ77</accession>
<reference evidence="2" key="1">
    <citation type="journal article" date="2023" name="Comput. Struct. Biotechnol. J.">
        <title>Discovery of a novel marine Bacteroidetes with a rich repertoire of carbohydrate-active enzymes.</title>
        <authorList>
            <person name="Chen B."/>
            <person name="Liu G."/>
            <person name="Chen Q."/>
            <person name="Wang H."/>
            <person name="Liu L."/>
            <person name="Tang K."/>
        </authorList>
    </citation>
    <scope>NUCLEOTIDE SEQUENCE</scope>
    <source>
        <strain evidence="2">TK19036</strain>
    </source>
</reference>
<dbReference type="InterPro" id="IPR052559">
    <property type="entry name" value="V-haloperoxidase"/>
</dbReference>
<dbReference type="CDD" id="cd03398">
    <property type="entry name" value="PAP2_haloperoxidase"/>
    <property type="match status" value="1"/>
</dbReference>
<name>A0AA49GQ77_9BACT</name>
<dbReference type="AlphaFoldDB" id="A0AA49GQ77"/>
<dbReference type="PANTHER" id="PTHR34599">
    <property type="entry name" value="PEROXIDASE-RELATED"/>
    <property type="match status" value="1"/>
</dbReference>
<feature type="domain" description="Phosphatidic acid phosphatase type 2/haloperoxidase" evidence="1">
    <location>
        <begin position="311"/>
        <end position="433"/>
    </location>
</feature>
<organism evidence="2">
    <name type="scientific">Roseihalotalea indica</name>
    <dbReference type="NCBI Taxonomy" id="2867963"/>
    <lineage>
        <taxon>Bacteria</taxon>
        <taxon>Pseudomonadati</taxon>
        <taxon>Bacteroidota</taxon>
        <taxon>Cytophagia</taxon>
        <taxon>Cytophagales</taxon>
        <taxon>Catalimonadaceae</taxon>
        <taxon>Roseihalotalea</taxon>
    </lineage>
</organism>
<dbReference type="SUPFAM" id="SSF48317">
    <property type="entry name" value="Acid phosphatase/Vanadium-dependent haloperoxidase"/>
    <property type="match status" value="1"/>
</dbReference>
<evidence type="ECO:0000313" key="2">
    <source>
        <dbReference type="EMBL" id="WKN37956.1"/>
    </source>
</evidence>
<proteinExistence type="predicted"/>
<dbReference type="Pfam" id="PF01569">
    <property type="entry name" value="PAP2"/>
    <property type="match status" value="1"/>
</dbReference>
<evidence type="ECO:0000259" key="1">
    <source>
        <dbReference type="Pfam" id="PF01569"/>
    </source>
</evidence>